<dbReference type="InterPro" id="IPR036236">
    <property type="entry name" value="Znf_C2H2_sf"/>
</dbReference>
<dbReference type="Pfam" id="PF00096">
    <property type="entry name" value="zf-C2H2"/>
    <property type="match status" value="2"/>
</dbReference>
<accession>A0A9N9WK13</accession>
<keyword evidence="8" id="KW-0804">Transcription</keyword>
<evidence type="ECO:0000256" key="6">
    <source>
        <dbReference type="ARBA" id="ARBA00022833"/>
    </source>
</evidence>
<keyword evidence="6" id="KW-0862">Zinc</keyword>
<dbReference type="GO" id="GO:0008270">
    <property type="term" value="F:zinc ion binding"/>
    <property type="evidence" value="ECO:0007669"/>
    <property type="project" value="UniProtKB-KW"/>
</dbReference>
<name>A0A9N9WK13_9DIPT</name>
<dbReference type="PANTHER" id="PTHR24394">
    <property type="entry name" value="ZINC FINGER PROTEIN"/>
    <property type="match status" value="1"/>
</dbReference>
<keyword evidence="4" id="KW-0677">Repeat</keyword>
<keyword evidence="13" id="KW-1185">Reference proteome</keyword>
<sequence length="173" mass="20658">MDYSDLVFEDLIKFPELALKIFGRTLGNSSNVSIKLEPEFENDNLFINEDNLKLEPKNEKDNLQEDIIKFEDNSHTNHMKIHQPRIQCKVSSKLQTLNQHNKTKHYKIQLKFNEKFNCKICGKTFKNNKNLKDHISKKHENPKSFECKTCGKKFDWKRNLVRHEKTHNKNQRM</sequence>
<keyword evidence="9" id="KW-0539">Nucleus</keyword>
<dbReference type="PANTHER" id="PTHR24394:SF48">
    <property type="entry name" value="ZINC FINGER PROTEIN 771"/>
    <property type="match status" value="1"/>
</dbReference>
<evidence type="ECO:0000256" key="2">
    <source>
        <dbReference type="ARBA" id="ARBA00006991"/>
    </source>
</evidence>
<keyword evidence="7" id="KW-0805">Transcription regulation</keyword>
<dbReference type="SMART" id="SM00355">
    <property type="entry name" value="ZnF_C2H2"/>
    <property type="match status" value="2"/>
</dbReference>
<evidence type="ECO:0000259" key="11">
    <source>
        <dbReference type="PROSITE" id="PS50157"/>
    </source>
</evidence>
<keyword evidence="5 10" id="KW-0863">Zinc-finger</keyword>
<evidence type="ECO:0000256" key="3">
    <source>
        <dbReference type="ARBA" id="ARBA00022723"/>
    </source>
</evidence>
<evidence type="ECO:0000256" key="10">
    <source>
        <dbReference type="PROSITE-ProRule" id="PRU00042"/>
    </source>
</evidence>
<dbReference type="GO" id="GO:0005634">
    <property type="term" value="C:nucleus"/>
    <property type="evidence" value="ECO:0007669"/>
    <property type="project" value="UniProtKB-SubCell"/>
</dbReference>
<dbReference type="OrthoDB" id="7728048at2759"/>
<comment type="subcellular location">
    <subcellularLocation>
        <location evidence="1">Nucleus</location>
    </subcellularLocation>
</comment>
<evidence type="ECO:0000256" key="7">
    <source>
        <dbReference type="ARBA" id="ARBA00023015"/>
    </source>
</evidence>
<feature type="domain" description="C2H2-type" evidence="11">
    <location>
        <begin position="116"/>
        <end position="144"/>
    </location>
</feature>
<dbReference type="GO" id="GO:0000981">
    <property type="term" value="F:DNA-binding transcription factor activity, RNA polymerase II-specific"/>
    <property type="evidence" value="ECO:0007669"/>
    <property type="project" value="TreeGrafter"/>
</dbReference>
<dbReference type="PROSITE" id="PS50157">
    <property type="entry name" value="ZINC_FINGER_C2H2_2"/>
    <property type="match status" value="2"/>
</dbReference>
<dbReference type="PROSITE" id="PS00028">
    <property type="entry name" value="ZINC_FINGER_C2H2_1"/>
    <property type="match status" value="2"/>
</dbReference>
<protein>
    <recommendedName>
        <fullName evidence="11">C2H2-type domain-containing protein</fullName>
    </recommendedName>
</protein>
<dbReference type="SUPFAM" id="SSF57667">
    <property type="entry name" value="beta-beta-alpha zinc fingers"/>
    <property type="match status" value="1"/>
</dbReference>
<dbReference type="Proteomes" id="UP001153620">
    <property type="component" value="Chromosome 1"/>
</dbReference>
<keyword evidence="3" id="KW-0479">Metal-binding</keyword>
<dbReference type="InterPro" id="IPR013087">
    <property type="entry name" value="Znf_C2H2_type"/>
</dbReference>
<evidence type="ECO:0000256" key="5">
    <source>
        <dbReference type="ARBA" id="ARBA00022771"/>
    </source>
</evidence>
<comment type="similarity">
    <text evidence="2">Belongs to the krueppel C2H2-type zinc-finger protein family.</text>
</comment>
<organism evidence="12 13">
    <name type="scientific">Chironomus riparius</name>
    <dbReference type="NCBI Taxonomy" id="315576"/>
    <lineage>
        <taxon>Eukaryota</taxon>
        <taxon>Metazoa</taxon>
        <taxon>Ecdysozoa</taxon>
        <taxon>Arthropoda</taxon>
        <taxon>Hexapoda</taxon>
        <taxon>Insecta</taxon>
        <taxon>Pterygota</taxon>
        <taxon>Neoptera</taxon>
        <taxon>Endopterygota</taxon>
        <taxon>Diptera</taxon>
        <taxon>Nematocera</taxon>
        <taxon>Chironomoidea</taxon>
        <taxon>Chironomidae</taxon>
        <taxon>Chironominae</taxon>
        <taxon>Chironomus</taxon>
    </lineage>
</organism>
<feature type="domain" description="C2H2-type" evidence="11">
    <location>
        <begin position="145"/>
        <end position="172"/>
    </location>
</feature>
<dbReference type="AlphaFoldDB" id="A0A9N9WK13"/>
<evidence type="ECO:0000313" key="12">
    <source>
        <dbReference type="EMBL" id="CAG9798417.1"/>
    </source>
</evidence>
<dbReference type="FunFam" id="3.30.160.60:FF:000193">
    <property type="entry name" value="Zinc finger protein 300"/>
    <property type="match status" value="1"/>
</dbReference>
<evidence type="ECO:0000256" key="8">
    <source>
        <dbReference type="ARBA" id="ARBA00023163"/>
    </source>
</evidence>
<evidence type="ECO:0000256" key="9">
    <source>
        <dbReference type="ARBA" id="ARBA00023242"/>
    </source>
</evidence>
<gene>
    <name evidence="12" type="ORF">CHIRRI_LOCUS1399</name>
</gene>
<proteinExistence type="inferred from homology"/>
<dbReference type="Gene3D" id="3.30.160.60">
    <property type="entry name" value="Classic Zinc Finger"/>
    <property type="match status" value="2"/>
</dbReference>
<reference evidence="12" key="1">
    <citation type="submission" date="2022-01" db="EMBL/GenBank/DDBJ databases">
        <authorList>
            <person name="King R."/>
        </authorList>
    </citation>
    <scope>NUCLEOTIDE SEQUENCE</scope>
</reference>
<reference evidence="12" key="2">
    <citation type="submission" date="2022-10" db="EMBL/GenBank/DDBJ databases">
        <authorList>
            <consortium name="ENA_rothamsted_submissions"/>
            <consortium name="culmorum"/>
            <person name="King R."/>
        </authorList>
    </citation>
    <scope>NUCLEOTIDE SEQUENCE</scope>
</reference>
<dbReference type="GO" id="GO:0003677">
    <property type="term" value="F:DNA binding"/>
    <property type="evidence" value="ECO:0007669"/>
    <property type="project" value="UniProtKB-KW"/>
</dbReference>
<evidence type="ECO:0000256" key="4">
    <source>
        <dbReference type="ARBA" id="ARBA00022737"/>
    </source>
</evidence>
<dbReference type="EMBL" id="OU895877">
    <property type="protein sequence ID" value="CAG9798417.1"/>
    <property type="molecule type" value="Genomic_DNA"/>
</dbReference>
<evidence type="ECO:0000313" key="13">
    <source>
        <dbReference type="Proteomes" id="UP001153620"/>
    </source>
</evidence>
<evidence type="ECO:0000256" key="1">
    <source>
        <dbReference type="ARBA" id="ARBA00004123"/>
    </source>
</evidence>